<evidence type="ECO:0000259" key="2">
    <source>
        <dbReference type="PROSITE" id="PS51173"/>
    </source>
</evidence>
<dbReference type="SUPFAM" id="SSF49384">
    <property type="entry name" value="Carbohydrate-binding domain"/>
    <property type="match status" value="1"/>
</dbReference>
<keyword evidence="1" id="KW-0732">Signal</keyword>
<feature type="domain" description="CBM2" evidence="2">
    <location>
        <begin position="187"/>
        <end position="307"/>
    </location>
</feature>
<evidence type="ECO:0000256" key="1">
    <source>
        <dbReference type="SAM" id="SignalP"/>
    </source>
</evidence>
<accession>A0A7C6Z4Z5</accession>
<dbReference type="AlphaFoldDB" id="A0A7C6Z4Z5"/>
<protein>
    <submittedName>
        <fullName evidence="3">Sugar-binding protein</fullName>
    </submittedName>
</protein>
<dbReference type="InterPro" id="IPR001919">
    <property type="entry name" value="CBD2"/>
</dbReference>
<dbReference type="GO" id="GO:0005975">
    <property type="term" value="P:carbohydrate metabolic process"/>
    <property type="evidence" value="ECO:0007669"/>
    <property type="project" value="InterPro"/>
</dbReference>
<comment type="caution">
    <text evidence="3">The sequence shown here is derived from an EMBL/GenBank/DDBJ whole genome shotgun (WGS) entry which is preliminary data.</text>
</comment>
<sequence>MKRIILFLALVLAMVSSIAAGTLASYTVAIDNLAGGSVVAKEFIFVGEGTDTFQEGLKIAPSETLQWQFKVKNYEKYVISETDIYYKLTFNISASPGKKAIEPLTVTVKDGMGTILNQVTGVGTFDLLGSFLLAETGQERDILVEIAWPGEGKSDKDYAGEKFGTSIIVNAQASQVPLGSSPNPETPEPEQGQVSVLYETTPPWQNGQSGEYQYQYKITMTNNSSVPIEDWFMTFLLQSDRLNNAWNAKLISRSPEGVYRFENPAYNNVTMDNILPGQSVSFGGLASGMGVDTLRNIGVGGSNTGLITNVNLIHQP</sequence>
<evidence type="ECO:0000313" key="3">
    <source>
        <dbReference type="EMBL" id="HHY27261.1"/>
    </source>
</evidence>
<feature type="chain" id="PRO_5027604301" evidence="1">
    <location>
        <begin position="20"/>
        <end position="316"/>
    </location>
</feature>
<name>A0A7C6Z4Z5_9FIRM</name>
<organism evidence="3 4">
    <name type="scientific">Desulfitobacterium dehalogenans</name>
    <dbReference type="NCBI Taxonomy" id="36854"/>
    <lineage>
        <taxon>Bacteria</taxon>
        <taxon>Bacillati</taxon>
        <taxon>Bacillota</taxon>
        <taxon>Clostridia</taxon>
        <taxon>Eubacteriales</taxon>
        <taxon>Desulfitobacteriaceae</taxon>
        <taxon>Desulfitobacterium</taxon>
    </lineage>
</organism>
<evidence type="ECO:0000313" key="4">
    <source>
        <dbReference type="Proteomes" id="UP000553059"/>
    </source>
</evidence>
<dbReference type="GO" id="GO:0030247">
    <property type="term" value="F:polysaccharide binding"/>
    <property type="evidence" value="ECO:0007669"/>
    <property type="project" value="UniProtKB-UniRule"/>
</dbReference>
<dbReference type="PROSITE" id="PS51173">
    <property type="entry name" value="CBM2"/>
    <property type="match status" value="1"/>
</dbReference>
<dbReference type="InterPro" id="IPR012291">
    <property type="entry name" value="CBM2_carb-bd_dom_sf"/>
</dbReference>
<dbReference type="EMBL" id="DUTF01000246">
    <property type="protein sequence ID" value="HHY27261.1"/>
    <property type="molecule type" value="Genomic_DNA"/>
</dbReference>
<dbReference type="SMART" id="SM00637">
    <property type="entry name" value="CBD_II"/>
    <property type="match status" value="1"/>
</dbReference>
<proteinExistence type="predicted"/>
<dbReference type="GO" id="GO:0004553">
    <property type="term" value="F:hydrolase activity, hydrolyzing O-glycosyl compounds"/>
    <property type="evidence" value="ECO:0007669"/>
    <property type="project" value="InterPro"/>
</dbReference>
<dbReference type="InterPro" id="IPR008965">
    <property type="entry name" value="CBM2/CBM3_carb-bd_dom_sf"/>
</dbReference>
<dbReference type="Gene3D" id="2.60.40.290">
    <property type="match status" value="1"/>
</dbReference>
<gene>
    <name evidence="3" type="ORF">GX523_11080</name>
</gene>
<dbReference type="Pfam" id="PF00553">
    <property type="entry name" value="CBM_2"/>
    <property type="match status" value="1"/>
</dbReference>
<feature type="signal peptide" evidence="1">
    <location>
        <begin position="1"/>
        <end position="19"/>
    </location>
</feature>
<reference evidence="3 4" key="1">
    <citation type="journal article" date="2020" name="Biotechnol. Biofuels">
        <title>New insights from the biogas microbiome by comprehensive genome-resolved metagenomics of nearly 1600 species originating from multiple anaerobic digesters.</title>
        <authorList>
            <person name="Campanaro S."/>
            <person name="Treu L."/>
            <person name="Rodriguez-R L.M."/>
            <person name="Kovalovszki A."/>
            <person name="Ziels R.M."/>
            <person name="Maus I."/>
            <person name="Zhu X."/>
            <person name="Kougias P.G."/>
            <person name="Basile A."/>
            <person name="Luo G."/>
            <person name="Schluter A."/>
            <person name="Konstantinidis K.T."/>
            <person name="Angelidaki I."/>
        </authorList>
    </citation>
    <scope>NUCLEOTIDE SEQUENCE [LARGE SCALE GENOMIC DNA]</scope>
    <source>
        <strain evidence="3">AS05jafATM_4</strain>
    </source>
</reference>
<dbReference type="Proteomes" id="UP000553059">
    <property type="component" value="Unassembled WGS sequence"/>
</dbReference>